<dbReference type="EMBL" id="BKCJ011319207">
    <property type="protein sequence ID" value="GFD20048.1"/>
    <property type="molecule type" value="Genomic_DNA"/>
</dbReference>
<gene>
    <name evidence="2" type="ORF">Tci_892017</name>
</gene>
<feature type="compositionally biased region" description="Acidic residues" evidence="1">
    <location>
        <begin position="13"/>
        <end position="22"/>
    </location>
</feature>
<proteinExistence type="predicted"/>
<accession>A0A699UFM1</accession>
<comment type="caution">
    <text evidence="2">The sequence shown here is derived from an EMBL/GenBank/DDBJ whole genome shotgun (WGS) entry which is preliminary data.</text>
</comment>
<feature type="region of interest" description="Disordered" evidence="1">
    <location>
        <begin position="1"/>
        <end position="34"/>
    </location>
</feature>
<evidence type="ECO:0000256" key="1">
    <source>
        <dbReference type="SAM" id="MobiDB-lite"/>
    </source>
</evidence>
<name>A0A699UFM1_TANCI</name>
<evidence type="ECO:0008006" key="3">
    <source>
        <dbReference type="Google" id="ProtNLM"/>
    </source>
</evidence>
<organism evidence="2">
    <name type="scientific">Tanacetum cinerariifolium</name>
    <name type="common">Dalmatian daisy</name>
    <name type="synonym">Chrysanthemum cinerariifolium</name>
    <dbReference type="NCBI Taxonomy" id="118510"/>
    <lineage>
        <taxon>Eukaryota</taxon>
        <taxon>Viridiplantae</taxon>
        <taxon>Streptophyta</taxon>
        <taxon>Embryophyta</taxon>
        <taxon>Tracheophyta</taxon>
        <taxon>Spermatophyta</taxon>
        <taxon>Magnoliopsida</taxon>
        <taxon>eudicotyledons</taxon>
        <taxon>Gunneridae</taxon>
        <taxon>Pentapetalae</taxon>
        <taxon>asterids</taxon>
        <taxon>campanulids</taxon>
        <taxon>Asterales</taxon>
        <taxon>Asteraceae</taxon>
        <taxon>Asteroideae</taxon>
        <taxon>Anthemideae</taxon>
        <taxon>Anthemidinae</taxon>
        <taxon>Tanacetum</taxon>
    </lineage>
</organism>
<dbReference type="AlphaFoldDB" id="A0A699UFM1"/>
<protein>
    <recommendedName>
        <fullName evidence="3">Gag-Pol polyprotein</fullName>
    </recommendedName>
</protein>
<feature type="non-terminal residue" evidence="2">
    <location>
        <position position="126"/>
    </location>
</feature>
<evidence type="ECO:0000313" key="2">
    <source>
        <dbReference type="EMBL" id="GFD20048.1"/>
    </source>
</evidence>
<sequence>MIVSNEHNVPLTEDIEDPDDLINTEGTHEQNIQDDQIITQPTDVPSRNNTKVLRPITEPLVPDVTQSHILNQAFTSSHPAPQDRWSRDQHNELVDIIEPKNVSEALKHPGWIDAMQEELNQFYRNK</sequence>
<reference evidence="2" key="1">
    <citation type="journal article" date="2019" name="Sci. Rep.">
        <title>Draft genome of Tanacetum cinerariifolium, the natural source of mosquito coil.</title>
        <authorList>
            <person name="Yamashiro T."/>
            <person name="Shiraishi A."/>
            <person name="Satake H."/>
            <person name="Nakayama K."/>
        </authorList>
    </citation>
    <scope>NUCLEOTIDE SEQUENCE</scope>
</reference>